<reference evidence="1 2" key="1">
    <citation type="submission" date="2021-06" db="EMBL/GenBank/DDBJ databases">
        <authorList>
            <person name="Palmer J.M."/>
        </authorList>
    </citation>
    <scope>NUCLEOTIDE SEQUENCE [LARGE SCALE GENOMIC DNA]</scope>
    <source>
        <strain evidence="1 2">AS_MEX2019</strain>
        <tissue evidence="1">Muscle</tissue>
    </source>
</reference>
<dbReference type="PANTHER" id="PTHR11311:SF15">
    <property type="entry name" value="SPONDIN-2"/>
    <property type="match status" value="1"/>
</dbReference>
<dbReference type="PROSITE" id="PS50092">
    <property type="entry name" value="TSP1"/>
    <property type="match status" value="1"/>
</dbReference>
<evidence type="ECO:0000313" key="1">
    <source>
        <dbReference type="EMBL" id="MEQ2308674.1"/>
    </source>
</evidence>
<gene>
    <name evidence="1" type="primary">THSD7AA_7</name>
    <name evidence="1" type="ORF">AMECASPLE_030671</name>
</gene>
<evidence type="ECO:0000313" key="2">
    <source>
        <dbReference type="Proteomes" id="UP001469553"/>
    </source>
</evidence>
<dbReference type="PANTHER" id="PTHR11311">
    <property type="entry name" value="SPONDIN"/>
    <property type="match status" value="1"/>
</dbReference>
<feature type="non-terminal residue" evidence="1">
    <location>
        <position position="1"/>
    </location>
</feature>
<dbReference type="SUPFAM" id="SSF82895">
    <property type="entry name" value="TSP-1 type 1 repeat"/>
    <property type="match status" value="2"/>
</dbReference>
<organism evidence="1 2">
    <name type="scientific">Ameca splendens</name>
    <dbReference type="NCBI Taxonomy" id="208324"/>
    <lineage>
        <taxon>Eukaryota</taxon>
        <taxon>Metazoa</taxon>
        <taxon>Chordata</taxon>
        <taxon>Craniata</taxon>
        <taxon>Vertebrata</taxon>
        <taxon>Euteleostomi</taxon>
        <taxon>Actinopterygii</taxon>
        <taxon>Neopterygii</taxon>
        <taxon>Teleostei</taxon>
        <taxon>Neoteleostei</taxon>
        <taxon>Acanthomorphata</taxon>
        <taxon>Ovalentaria</taxon>
        <taxon>Atherinomorphae</taxon>
        <taxon>Cyprinodontiformes</taxon>
        <taxon>Goodeidae</taxon>
        <taxon>Ameca</taxon>
    </lineage>
</organism>
<dbReference type="Proteomes" id="UP001469553">
    <property type="component" value="Unassembled WGS sequence"/>
</dbReference>
<sequence>AQVYEVVPCQSDCNQYVWVAEPWSVWKVSNVDLKENCGEGVQTRKVRCMLNTVDGPSEAVEDYLCDPEEMPLGARESRLPCPEDCVLNDWGPWSRCSMPCTRNNSRVRAAYTLRYPGVGRQCPDMSDKESCSLNLNCFNYFYNIT</sequence>
<protein>
    <submittedName>
        <fullName evidence="1">Thrombospondin type-1 domain-containing protein 7A</fullName>
    </submittedName>
</protein>
<accession>A0ABV0ZS12</accession>
<dbReference type="InterPro" id="IPR036383">
    <property type="entry name" value="TSP1_rpt_sf"/>
</dbReference>
<keyword evidence="2" id="KW-1185">Reference proteome</keyword>
<dbReference type="InterPro" id="IPR000884">
    <property type="entry name" value="TSP1_rpt"/>
</dbReference>
<dbReference type="InterPro" id="IPR051418">
    <property type="entry name" value="Spondin/Thrombospondin_T1"/>
</dbReference>
<comment type="caution">
    <text evidence="1">The sequence shown here is derived from an EMBL/GenBank/DDBJ whole genome shotgun (WGS) entry which is preliminary data.</text>
</comment>
<feature type="non-terminal residue" evidence="1">
    <location>
        <position position="145"/>
    </location>
</feature>
<name>A0ABV0ZS12_9TELE</name>
<proteinExistence type="predicted"/>
<dbReference type="EMBL" id="JAHRIP010069528">
    <property type="protein sequence ID" value="MEQ2308674.1"/>
    <property type="molecule type" value="Genomic_DNA"/>
</dbReference>
<dbReference type="Gene3D" id="2.20.100.10">
    <property type="entry name" value="Thrombospondin type-1 (TSP1) repeat"/>
    <property type="match status" value="1"/>
</dbReference>